<evidence type="ECO:0000256" key="1">
    <source>
        <dbReference type="SAM" id="Phobius"/>
    </source>
</evidence>
<dbReference type="RefSeq" id="WP_077720914.1">
    <property type="nucleotide sequence ID" value="NZ_CP019699.1"/>
</dbReference>
<proteinExistence type="predicted"/>
<dbReference type="Pfam" id="PF04020">
    <property type="entry name" value="Phage_holin_4_2"/>
    <property type="match status" value="1"/>
</dbReference>
<evidence type="ECO:0000313" key="3">
    <source>
        <dbReference type="Proteomes" id="UP000188603"/>
    </source>
</evidence>
<keyword evidence="1" id="KW-0472">Membrane</keyword>
<keyword evidence="1" id="KW-0812">Transmembrane</keyword>
<dbReference type="STRING" id="1471761.B0W44_16225"/>
<feature type="transmembrane region" description="Helical" evidence="1">
    <location>
        <begin position="88"/>
        <end position="106"/>
    </location>
</feature>
<dbReference type="KEGG" id="ntr:B0W44_16225"/>
<dbReference type="PANTHER" id="PTHR37309">
    <property type="entry name" value="SLR0284 PROTEIN"/>
    <property type="match status" value="1"/>
</dbReference>
<sequence>MRWLVGLLINGVAVLAAAFLLDSIEVDGFGSALIAAVILAVINTFIRPVLVFLTLPITVLSLGLFLLVINAVTFYVTGMLVPGLEVTSFWGAFWGALIVSVVSWALNGMIRD</sequence>
<dbReference type="AlphaFoldDB" id="A0A1U9KAM9"/>
<keyword evidence="1" id="KW-1133">Transmembrane helix</keyword>
<protein>
    <recommendedName>
        <fullName evidence="4">Phage holin family protein</fullName>
    </recommendedName>
</protein>
<dbReference type="PANTHER" id="PTHR37309:SF1">
    <property type="entry name" value="SLR0284 PROTEIN"/>
    <property type="match status" value="1"/>
</dbReference>
<name>A0A1U9KAM9_9BACL</name>
<feature type="transmembrane region" description="Helical" evidence="1">
    <location>
        <begin position="28"/>
        <end position="46"/>
    </location>
</feature>
<dbReference type="EMBL" id="CP019699">
    <property type="protein sequence ID" value="AQS57066.1"/>
    <property type="molecule type" value="Genomic_DNA"/>
</dbReference>
<reference evidence="2 3" key="1">
    <citation type="journal article" date="2015" name="Int. J. Syst. Evol. Microbiol.">
        <title>Novibacillus thermophilus gen. nov., sp. nov., a Gram-staining-negative and moderately thermophilic member of the family Thermoactinomycetaceae.</title>
        <authorList>
            <person name="Yang G."/>
            <person name="Chen J."/>
            <person name="Zhou S."/>
        </authorList>
    </citation>
    <scope>NUCLEOTIDE SEQUENCE [LARGE SCALE GENOMIC DNA]</scope>
    <source>
        <strain evidence="2 3">SG-1</strain>
    </source>
</reference>
<keyword evidence="3" id="KW-1185">Reference proteome</keyword>
<evidence type="ECO:0008006" key="4">
    <source>
        <dbReference type="Google" id="ProtNLM"/>
    </source>
</evidence>
<feature type="transmembrane region" description="Helical" evidence="1">
    <location>
        <begin position="53"/>
        <end position="76"/>
    </location>
</feature>
<organism evidence="2 3">
    <name type="scientific">Novibacillus thermophilus</name>
    <dbReference type="NCBI Taxonomy" id="1471761"/>
    <lineage>
        <taxon>Bacteria</taxon>
        <taxon>Bacillati</taxon>
        <taxon>Bacillota</taxon>
        <taxon>Bacilli</taxon>
        <taxon>Bacillales</taxon>
        <taxon>Thermoactinomycetaceae</taxon>
        <taxon>Novibacillus</taxon>
    </lineage>
</organism>
<dbReference type="Proteomes" id="UP000188603">
    <property type="component" value="Chromosome"/>
</dbReference>
<dbReference type="OrthoDB" id="7205479at2"/>
<accession>A0A1U9KAM9</accession>
<dbReference type="InterPro" id="IPR007165">
    <property type="entry name" value="Phage_holin_4_2"/>
</dbReference>
<evidence type="ECO:0000313" key="2">
    <source>
        <dbReference type="EMBL" id="AQS57066.1"/>
    </source>
</evidence>
<gene>
    <name evidence="2" type="ORF">B0W44_16225</name>
</gene>